<keyword evidence="11" id="KW-1185">Reference proteome</keyword>
<dbReference type="EMBL" id="JAANHS010000010">
    <property type="protein sequence ID" value="NHB77732.1"/>
    <property type="molecule type" value="Genomic_DNA"/>
</dbReference>
<proteinExistence type="inferred from homology"/>
<keyword evidence="5" id="KW-0067">ATP-binding</keyword>
<organism evidence="10 11">
    <name type="scientific">Rhodobacter calidifons</name>
    <dbReference type="NCBI Taxonomy" id="2715277"/>
    <lineage>
        <taxon>Bacteria</taxon>
        <taxon>Pseudomonadati</taxon>
        <taxon>Pseudomonadota</taxon>
        <taxon>Alphaproteobacteria</taxon>
        <taxon>Rhodobacterales</taxon>
        <taxon>Rhodobacter group</taxon>
        <taxon>Rhodobacter</taxon>
    </lineage>
</organism>
<reference evidence="10 11" key="1">
    <citation type="journal article" date="2022" name="Microorganisms">
        <title>Genome Sequence and Characterization of a Xanthorhodopsin-Containing, Aerobic Anoxygenic Phototrophic Rhodobacter Species, Isolated from Mesophilic Conditions at Yellowstone National Park.</title>
        <authorList>
            <person name="Kyndt J.A."/>
            <person name="Robertson S."/>
            <person name="Shoffstall I.B."/>
            <person name="Ramaley R.F."/>
            <person name="Meyer T.E."/>
        </authorList>
    </citation>
    <scope>NUCLEOTIDE SEQUENCE [LARGE SCALE GENOMIC DNA]</scope>
    <source>
        <strain evidence="10 11">M37P</strain>
    </source>
</reference>
<evidence type="ECO:0000256" key="6">
    <source>
        <dbReference type="ARBA" id="ARBA00043149"/>
    </source>
</evidence>
<evidence type="ECO:0000256" key="3">
    <source>
        <dbReference type="ARBA" id="ARBA00022741"/>
    </source>
</evidence>
<name>A0ABX0G8Y2_9RHOB</name>
<keyword evidence="2 7" id="KW-0808">Transferase</keyword>
<keyword evidence="4 7" id="KW-0418">Kinase</keyword>
<evidence type="ECO:0000313" key="10">
    <source>
        <dbReference type="EMBL" id="NHB77732.1"/>
    </source>
</evidence>
<dbReference type="Pfam" id="PF02782">
    <property type="entry name" value="FGGY_C"/>
    <property type="match status" value="1"/>
</dbReference>
<evidence type="ECO:0000313" key="11">
    <source>
        <dbReference type="Proteomes" id="UP001515660"/>
    </source>
</evidence>
<dbReference type="InterPro" id="IPR000577">
    <property type="entry name" value="Carb_kinase_FGGY"/>
</dbReference>
<comment type="caution">
    <text evidence="10">The sequence shown here is derived from an EMBL/GenBank/DDBJ whole genome shotgun (WGS) entry which is preliminary data.</text>
</comment>
<dbReference type="InterPro" id="IPR043129">
    <property type="entry name" value="ATPase_NBD"/>
</dbReference>
<evidence type="ECO:0000256" key="7">
    <source>
        <dbReference type="RuleBase" id="RU003733"/>
    </source>
</evidence>
<dbReference type="SUPFAM" id="SSF53067">
    <property type="entry name" value="Actin-like ATPase domain"/>
    <property type="match status" value="2"/>
</dbReference>
<dbReference type="PIRSF" id="PIRSF000538">
    <property type="entry name" value="GlpK"/>
    <property type="match status" value="1"/>
</dbReference>
<evidence type="ECO:0000259" key="9">
    <source>
        <dbReference type="Pfam" id="PF02782"/>
    </source>
</evidence>
<dbReference type="Pfam" id="PF00370">
    <property type="entry name" value="FGGY_N"/>
    <property type="match status" value="1"/>
</dbReference>
<dbReference type="Proteomes" id="UP001515660">
    <property type="component" value="Unassembled WGS sequence"/>
</dbReference>
<gene>
    <name evidence="10" type="ORF">G8O29_13485</name>
</gene>
<protein>
    <recommendedName>
        <fullName evidence="6">ATP:glycerol 3-phosphotransferase</fullName>
    </recommendedName>
</protein>
<feature type="domain" description="Carbohydrate kinase FGGY C-terminal" evidence="9">
    <location>
        <begin position="242"/>
        <end position="429"/>
    </location>
</feature>
<accession>A0ABX0G8Y2</accession>
<keyword evidence="3" id="KW-0547">Nucleotide-binding</keyword>
<dbReference type="InterPro" id="IPR018483">
    <property type="entry name" value="Carb_kinase_FGGY_CS"/>
</dbReference>
<dbReference type="InterPro" id="IPR018484">
    <property type="entry name" value="FGGY_N"/>
</dbReference>
<feature type="domain" description="Carbohydrate kinase FGGY N-terminal" evidence="8">
    <location>
        <begin position="4"/>
        <end position="211"/>
    </location>
</feature>
<dbReference type="PROSITE" id="PS00445">
    <property type="entry name" value="FGGY_KINASES_2"/>
    <property type="match status" value="1"/>
</dbReference>
<evidence type="ECO:0000256" key="4">
    <source>
        <dbReference type="ARBA" id="ARBA00022777"/>
    </source>
</evidence>
<dbReference type="PANTHER" id="PTHR10196:SF69">
    <property type="entry name" value="GLYCEROL KINASE"/>
    <property type="match status" value="1"/>
</dbReference>
<evidence type="ECO:0000256" key="5">
    <source>
        <dbReference type="ARBA" id="ARBA00022840"/>
    </source>
</evidence>
<comment type="similarity">
    <text evidence="1 7">Belongs to the FGGY kinase family.</text>
</comment>
<evidence type="ECO:0000256" key="1">
    <source>
        <dbReference type="ARBA" id="ARBA00009156"/>
    </source>
</evidence>
<evidence type="ECO:0000259" key="8">
    <source>
        <dbReference type="Pfam" id="PF00370"/>
    </source>
</evidence>
<dbReference type="GO" id="GO:0016301">
    <property type="term" value="F:kinase activity"/>
    <property type="evidence" value="ECO:0007669"/>
    <property type="project" value="UniProtKB-KW"/>
</dbReference>
<sequence length="480" mass="50079">MRIAAIDQGTTSTRVLLLRADGGLDPLLSLPHAQTYPAPGHVEQDGEELLANVRRCLDAAGADVVGLANQGESCLAWDARDGRPVSPVISWQDDRTADVTAGLERDGAGPLVMARAGLPLDPYFSASKLGWILRHVPAAATLAAQGRLRLGTTDAFFRDRLTGRCETDIATASRTSLMNLDTGAWDPDLCALFGVPMACLPRIGPTSGELGPLPGGALLAASIVDQQAALYGHGCRRPGAAKVTFGTGAFVQCLTGALVRPARPGPLPTVAWQKAGEPVTHALDGGVYAAASAVNWARGLGLFDDHETISAFAAPPAIDRGLIFVPALAGLGCPHWQRAVRGAWLGLGLDHGKADLMQALLEGVALRTAEVLDAMRAVHALDGAVSVDGGLARNAYFVDFLSEVAGQDLHLPAETEQTAMGLALMAAEACGLEPLPPGAGRLIRVGQRRNRDRLDRFAAARQALSDMAAAQDNGRVPPSS</sequence>
<dbReference type="Gene3D" id="3.30.420.40">
    <property type="match status" value="2"/>
</dbReference>
<dbReference type="PANTHER" id="PTHR10196">
    <property type="entry name" value="SUGAR KINASE"/>
    <property type="match status" value="1"/>
</dbReference>
<dbReference type="RefSeq" id="WP_166403753.1">
    <property type="nucleotide sequence ID" value="NZ_JAANHS010000010.1"/>
</dbReference>
<evidence type="ECO:0000256" key="2">
    <source>
        <dbReference type="ARBA" id="ARBA00022679"/>
    </source>
</evidence>
<dbReference type="InterPro" id="IPR018485">
    <property type="entry name" value="FGGY_C"/>
</dbReference>